<comment type="caution">
    <text evidence="1">The sequence shown here is derived from an EMBL/GenBank/DDBJ whole genome shotgun (WGS) entry which is preliminary data.</text>
</comment>
<sequence>MEKIFSDTTRYQKIMSFEYNGPKRHLHMPSSERAVQFAPFAALSGYSDMLNSSTREVTRPISLADEALIDLNQQLQDLKTIIATHPLIEIKYYDQYLQNYLSKKDHVIALDELSQRLKLEKNGWINFSNILQLLRKT</sequence>
<dbReference type="Proteomes" id="UP001139006">
    <property type="component" value="Unassembled WGS sequence"/>
</dbReference>
<dbReference type="EMBL" id="JAIULA010000028">
    <property type="protein sequence ID" value="MCP0887869.1"/>
    <property type="molecule type" value="Genomic_DNA"/>
</dbReference>
<reference evidence="1 2" key="1">
    <citation type="journal article" date="2023" name="Int. J. Syst. Evol. Microbiol.">
        <title>Ligilactobacillus ubinensis sp. nov., a novel species isolated from the wild ferment of a durian fruit (Durio zibethinus).</title>
        <authorList>
            <person name="Heng Y.C."/>
            <person name="Menon N."/>
            <person name="Chen B."/>
            <person name="Loo B.Z.L."/>
            <person name="Wong G.W.J."/>
            <person name="Lim A.C.H."/>
            <person name="Silvaraju S."/>
            <person name="Kittelmann S."/>
        </authorList>
    </citation>
    <scope>NUCLEOTIDE SEQUENCE [LARGE SCALE GENOMIC DNA]</scope>
    <source>
        <strain evidence="1 2">WILCCON 0076</strain>
    </source>
</reference>
<name>A0A9X2FLI8_9LACO</name>
<proteinExistence type="predicted"/>
<protein>
    <submittedName>
        <fullName evidence="1">Uncharacterized protein</fullName>
    </submittedName>
</protein>
<keyword evidence="2" id="KW-1185">Reference proteome</keyword>
<gene>
    <name evidence="1" type="ORF">LB941_11065</name>
</gene>
<evidence type="ECO:0000313" key="2">
    <source>
        <dbReference type="Proteomes" id="UP001139006"/>
    </source>
</evidence>
<accession>A0A9X2FLI8</accession>
<dbReference type="RefSeq" id="WP_253362030.1">
    <property type="nucleotide sequence ID" value="NZ_JAIULA010000028.1"/>
</dbReference>
<dbReference type="AlphaFoldDB" id="A0A9X2FLI8"/>
<organism evidence="1 2">
    <name type="scientific">Ligilactobacillus ubinensis</name>
    <dbReference type="NCBI Taxonomy" id="2876789"/>
    <lineage>
        <taxon>Bacteria</taxon>
        <taxon>Bacillati</taxon>
        <taxon>Bacillota</taxon>
        <taxon>Bacilli</taxon>
        <taxon>Lactobacillales</taxon>
        <taxon>Lactobacillaceae</taxon>
        <taxon>Ligilactobacillus</taxon>
    </lineage>
</organism>
<evidence type="ECO:0000313" key="1">
    <source>
        <dbReference type="EMBL" id="MCP0887869.1"/>
    </source>
</evidence>